<name>A0A378KB75_9GAMM</name>
<evidence type="ECO:0000313" key="2">
    <source>
        <dbReference type="Proteomes" id="UP000254794"/>
    </source>
</evidence>
<dbReference type="EMBL" id="UGOD01000006">
    <property type="protein sequence ID" value="STX81590.1"/>
    <property type="molecule type" value="Genomic_DNA"/>
</dbReference>
<dbReference type="AlphaFoldDB" id="A0A378KB75"/>
<dbReference type="InterPro" id="IPR043519">
    <property type="entry name" value="NT_sf"/>
</dbReference>
<accession>A0A378KB75</accession>
<gene>
    <name evidence="1" type="primary">grpB_3</name>
    <name evidence="1" type="ORF">NCTC13316_03463</name>
</gene>
<dbReference type="Proteomes" id="UP000254794">
    <property type="component" value="Unassembled WGS sequence"/>
</dbReference>
<dbReference type="PANTHER" id="PTHR34822:SF1">
    <property type="entry name" value="GRPB FAMILY PROTEIN"/>
    <property type="match status" value="1"/>
</dbReference>
<dbReference type="GO" id="GO:0016740">
    <property type="term" value="F:transferase activity"/>
    <property type="evidence" value="ECO:0007669"/>
    <property type="project" value="UniProtKB-KW"/>
</dbReference>
<dbReference type="SUPFAM" id="SSF81301">
    <property type="entry name" value="Nucleotidyltransferase"/>
    <property type="match status" value="1"/>
</dbReference>
<dbReference type="OrthoDB" id="9799092at2"/>
<evidence type="ECO:0000313" key="1">
    <source>
        <dbReference type="EMBL" id="STX81590.1"/>
    </source>
</evidence>
<sequence length="175" mass="20408">MNNVGNIDEKVALVPFNPRWCKIYRSEVNRIKSNIELMHIEHIGSTSIPNIYAKPIVDIMIGLEDWENKESTCKNLINLDYEFFGEANVPGRIYFRKRNKNNFNIALCRYQSEIWINNILFRDYLIKHSEAAKAYSLLKKDILDSGGETLLIYSSRKASFIEETIKKAKQEQSLK</sequence>
<reference evidence="1 2" key="1">
    <citation type="submission" date="2018-06" db="EMBL/GenBank/DDBJ databases">
        <authorList>
            <consortium name="Pathogen Informatics"/>
            <person name="Doyle S."/>
        </authorList>
    </citation>
    <scope>NUCLEOTIDE SEQUENCE [LARGE SCALE GENOMIC DNA]</scope>
    <source>
        <strain evidence="1 2">NCTC13316</strain>
    </source>
</reference>
<proteinExistence type="predicted"/>
<protein>
    <submittedName>
        <fullName evidence="1">Nucleotidyltransferase PLUS glutamate rich protein GrpB PLUS ribosomal protein alanine acetyltransferase</fullName>
    </submittedName>
</protein>
<dbReference type="InterPro" id="IPR007344">
    <property type="entry name" value="GrpB/CoaE"/>
</dbReference>
<dbReference type="RefSeq" id="WP_115332952.1">
    <property type="nucleotide sequence ID" value="NZ_CAAAHP010000008.1"/>
</dbReference>
<dbReference type="Pfam" id="PF04229">
    <property type="entry name" value="GrpB"/>
    <property type="match status" value="1"/>
</dbReference>
<dbReference type="PANTHER" id="PTHR34822">
    <property type="entry name" value="GRPB DOMAIN PROTEIN (AFU_ORTHOLOGUE AFUA_1G01530)"/>
    <property type="match status" value="1"/>
</dbReference>
<keyword evidence="1" id="KW-0808">Transferase</keyword>
<keyword evidence="2" id="KW-1185">Reference proteome</keyword>
<organism evidence="1 2">
    <name type="scientific">Legionella busanensis</name>
    <dbReference type="NCBI Taxonomy" id="190655"/>
    <lineage>
        <taxon>Bacteria</taxon>
        <taxon>Pseudomonadati</taxon>
        <taxon>Pseudomonadota</taxon>
        <taxon>Gammaproteobacteria</taxon>
        <taxon>Legionellales</taxon>
        <taxon>Legionellaceae</taxon>
        <taxon>Legionella</taxon>
    </lineage>
</organism>
<dbReference type="Gene3D" id="3.30.460.10">
    <property type="entry name" value="Beta Polymerase, domain 2"/>
    <property type="match status" value="1"/>
</dbReference>